<dbReference type="EMBL" id="FUIG01000013">
    <property type="protein sequence ID" value="SJM28129.1"/>
    <property type="molecule type" value="Genomic_DNA"/>
</dbReference>
<proteinExistence type="predicted"/>
<organism evidence="1 2">
    <name type="scientific">Mesorhizobium delmotii</name>
    <dbReference type="NCBI Taxonomy" id="1631247"/>
    <lineage>
        <taxon>Bacteria</taxon>
        <taxon>Pseudomonadati</taxon>
        <taxon>Pseudomonadota</taxon>
        <taxon>Alphaproteobacteria</taxon>
        <taxon>Hyphomicrobiales</taxon>
        <taxon>Phyllobacteriaceae</taxon>
        <taxon>Mesorhizobium</taxon>
    </lineage>
</organism>
<dbReference type="Proteomes" id="UP000245698">
    <property type="component" value="Unassembled WGS sequence"/>
</dbReference>
<accession>A0A2P9AAH4</accession>
<protein>
    <submittedName>
        <fullName evidence="1">Uncharacterized protein</fullName>
    </submittedName>
</protein>
<reference evidence="2" key="1">
    <citation type="submission" date="2016-12" db="EMBL/GenBank/DDBJ databases">
        <authorList>
            <person name="Brunel B."/>
        </authorList>
    </citation>
    <scope>NUCLEOTIDE SEQUENCE [LARGE SCALE GENOMIC DNA]</scope>
</reference>
<evidence type="ECO:0000313" key="2">
    <source>
        <dbReference type="Proteomes" id="UP000245698"/>
    </source>
</evidence>
<evidence type="ECO:0000313" key="1">
    <source>
        <dbReference type="EMBL" id="SJM28129.1"/>
    </source>
</evidence>
<name>A0A2P9AAH4_9HYPH</name>
<dbReference type="AlphaFoldDB" id="A0A2P9AAH4"/>
<sequence length="78" mass="8911">MRVMVSALAHDPEIGIDLLRLSLVAQRRAGVYSLRDEFDCTSAAGRTNPPIKFRFEWFSTRRVEANRPFWSSPQFPAA</sequence>
<gene>
    <name evidence="1" type="ORF">BQ8482_110059</name>
</gene>
<keyword evidence="2" id="KW-1185">Reference proteome</keyword>